<dbReference type="GO" id="GO:0008881">
    <property type="term" value="F:glutamate racemase activity"/>
    <property type="evidence" value="ECO:0007669"/>
    <property type="project" value="UniProtKB-UniRule"/>
</dbReference>
<dbReference type="GO" id="GO:0009252">
    <property type="term" value="P:peptidoglycan biosynthetic process"/>
    <property type="evidence" value="ECO:0007669"/>
    <property type="project" value="UniProtKB-UniRule"/>
</dbReference>
<keyword evidence="3 7" id="KW-0133">Cell shape</keyword>
<dbReference type="EC" id="5.1.1.3" evidence="2 7"/>
<dbReference type="Proteomes" id="UP001165393">
    <property type="component" value="Unassembled WGS sequence"/>
</dbReference>
<feature type="binding site" evidence="7">
    <location>
        <begin position="75"/>
        <end position="76"/>
    </location>
    <ligand>
        <name>substrate</name>
    </ligand>
</feature>
<dbReference type="InterPro" id="IPR033134">
    <property type="entry name" value="Asp/Glu_racemase_AS_2"/>
</dbReference>
<evidence type="ECO:0000313" key="8">
    <source>
        <dbReference type="EMBL" id="MCM2680876.1"/>
    </source>
</evidence>
<keyword evidence="6 7" id="KW-0961">Cell wall biogenesis/degradation</keyword>
<comment type="caution">
    <text evidence="8">The sequence shown here is derived from an EMBL/GenBank/DDBJ whole genome shotgun (WGS) entry which is preliminary data.</text>
</comment>
<dbReference type="AlphaFoldDB" id="A0AA42B949"/>
<comment type="catalytic activity">
    <reaction evidence="1 7">
        <text>L-glutamate = D-glutamate</text>
        <dbReference type="Rhea" id="RHEA:12813"/>
        <dbReference type="ChEBI" id="CHEBI:29985"/>
        <dbReference type="ChEBI" id="CHEBI:29986"/>
        <dbReference type="EC" id="5.1.1.3"/>
    </reaction>
</comment>
<comment type="similarity">
    <text evidence="7">Belongs to the aspartate/glutamate racemases family.</text>
</comment>
<dbReference type="HAMAP" id="MF_00258">
    <property type="entry name" value="Glu_racemase"/>
    <property type="match status" value="1"/>
</dbReference>
<dbReference type="PANTHER" id="PTHR21198:SF2">
    <property type="entry name" value="GLUTAMATE RACEMASE"/>
    <property type="match status" value="1"/>
</dbReference>
<sequence>MNPKKVIIFDSGVGGLSIQREISKRLSFLECHYLSDSLFFPYGELDPATVIERVCLLIPTLAQQINADAVVIACNTASTVALESLRDVLKIPVVGVVPAMKPAAQLSKSKHIALIATPATVNRPYTHQLIQTYAMQCSVTLIGSSELVRIAEQFLLGEEPSAAALAEIVKDINIQPTIDTVVLGCTHFPLIRRFLKVAIAHPVTFVDSGIAVAKQLERVLSVRPEGQCIGRRVYYSTSNDVANQRIQDVFVRLGYKKGRGF</sequence>
<evidence type="ECO:0000256" key="1">
    <source>
        <dbReference type="ARBA" id="ARBA00001602"/>
    </source>
</evidence>
<keyword evidence="9" id="KW-1185">Reference proteome</keyword>
<comment type="function">
    <text evidence="7">Provides the (R)-glutamate required for cell wall biosynthesis.</text>
</comment>
<proteinExistence type="inferred from homology"/>
<dbReference type="RefSeq" id="WP_251262362.1">
    <property type="nucleotide sequence ID" value="NZ_JAMQGP010000008.1"/>
</dbReference>
<name>A0AA42B949_9GAMM</name>
<dbReference type="Pfam" id="PF01177">
    <property type="entry name" value="Asp_Glu_race"/>
    <property type="match status" value="1"/>
</dbReference>
<feature type="active site" description="Proton donor/acceptor" evidence="7">
    <location>
        <position position="74"/>
    </location>
</feature>
<evidence type="ECO:0000256" key="6">
    <source>
        <dbReference type="ARBA" id="ARBA00023316"/>
    </source>
</evidence>
<gene>
    <name evidence="7 8" type="primary">murI</name>
    <name evidence="8" type="ORF">NAF29_14570</name>
</gene>
<dbReference type="GO" id="GO:0008360">
    <property type="term" value="P:regulation of cell shape"/>
    <property type="evidence" value="ECO:0007669"/>
    <property type="project" value="UniProtKB-KW"/>
</dbReference>
<dbReference type="SUPFAM" id="SSF53681">
    <property type="entry name" value="Aspartate/glutamate racemase"/>
    <property type="match status" value="2"/>
</dbReference>
<accession>A0AA42B949</accession>
<comment type="pathway">
    <text evidence="7">Cell wall biogenesis; peptidoglycan biosynthesis.</text>
</comment>
<keyword evidence="5 7" id="KW-0413">Isomerase</keyword>
<evidence type="ECO:0000256" key="5">
    <source>
        <dbReference type="ARBA" id="ARBA00023235"/>
    </source>
</evidence>
<dbReference type="NCBIfam" id="TIGR00067">
    <property type="entry name" value="glut_race"/>
    <property type="match status" value="1"/>
</dbReference>
<feature type="binding site" evidence="7">
    <location>
        <begin position="186"/>
        <end position="187"/>
    </location>
    <ligand>
        <name>substrate</name>
    </ligand>
</feature>
<keyword evidence="4 7" id="KW-0573">Peptidoglycan synthesis</keyword>
<dbReference type="GO" id="GO:0071555">
    <property type="term" value="P:cell wall organization"/>
    <property type="evidence" value="ECO:0007669"/>
    <property type="project" value="UniProtKB-KW"/>
</dbReference>
<protein>
    <recommendedName>
        <fullName evidence="2 7">Glutamate racemase</fullName>
        <ecNumber evidence="2 7">5.1.1.3</ecNumber>
    </recommendedName>
</protein>
<evidence type="ECO:0000256" key="2">
    <source>
        <dbReference type="ARBA" id="ARBA00013090"/>
    </source>
</evidence>
<organism evidence="8 9">
    <name type="scientific">Echinimonas agarilytica</name>
    <dbReference type="NCBI Taxonomy" id="1215918"/>
    <lineage>
        <taxon>Bacteria</taxon>
        <taxon>Pseudomonadati</taxon>
        <taxon>Pseudomonadota</taxon>
        <taxon>Gammaproteobacteria</taxon>
        <taxon>Alteromonadales</taxon>
        <taxon>Echinimonadaceae</taxon>
        <taxon>Echinimonas</taxon>
    </lineage>
</organism>
<dbReference type="EMBL" id="JAMQGP010000008">
    <property type="protein sequence ID" value="MCM2680876.1"/>
    <property type="molecule type" value="Genomic_DNA"/>
</dbReference>
<dbReference type="PROSITE" id="PS00924">
    <property type="entry name" value="ASP_GLU_RACEMASE_2"/>
    <property type="match status" value="1"/>
</dbReference>
<dbReference type="InterPro" id="IPR004391">
    <property type="entry name" value="Glu_race"/>
</dbReference>
<feature type="active site" description="Proton donor/acceptor" evidence="7">
    <location>
        <position position="185"/>
    </location>
</feature>
<evidence type="ECO:0000256" key="3">
    <source>
        <dbReference type="ARBA" id="ARBA00022960"/>
    </source>
</evidence>
<dbReference type="PROSITE" id="PS00923">
    <property type="entry name" value="ASP_GLU_RACEMASE_1"/>
    <property type="match status" value="1"/>
</dbReference>
<dbReference type="InterPro" id="IPR018187">
    <property type="entry name" value="Asp/Glu_racemase_AS_1"/>
</dbReference>
<evidence type="ECO:0000313" key="9">
    <source>
        <dbReference type="Proteomes" id="UP001165393"/>
    </source>
</evidence>
<reference evidence="8 9" key="1">
    <citation type="journal article" date="2013" name="Antonie Van Leeuwenhoek">
        <title>Echinimonas agarilytica gen. nov., sp. nov., a new gammaproteobacterium isolated from the sea urchin Strongylocentrotus intermedius.</title>
        <authorList>
            <person name="Nedashkovskaya O.I."/>
            <person name="Stenkova A.M."/>
            <person name="Zhukova N.V."/>
            <person name="Van Trappen S."/>
            <person name="Lee J.S."/>
            <person name="Kim S.B."/>
        </authorList>
    </citation>
    <scope>NUCLEOTIDE SEQUENCE [LARGE SCALE GENOMIC DNA]</scope>
    <source>
        <strain evidence="8 9">KMM 6351</strain>
    </source>
</reference>
<evidence type="ECO:0000256" key="7">
    <source>
        <dbReference type="HAMAP-Rule" id="MF_00258"/>
    </source>
</evidence>
<dbReference type="InterPro" id="IPR015942">
    <property type="entry name" value="Asp/Glu/hydantoin_racemase"/>
</dbReference>
<dbReference type="PANTHER" id="PTHR21198">
    <property type="entry name" value="GLUTAMATE RACEMASE"/>
    <property type="match status" value="1"/>
</dbReference>
<evidence type="ECO:0000256" key="4">
    <source>
        <dbReference type="ARBA" id="ARBA00022984"/>
    </source>
</evidence>
<dbReference type="Gene3D" id="3.40.50.1860">
    <property type="match status" value="2"/>
</dbReference>
<dbReference type="InterPro" id="IPR001920">
    <property type="entry name" value="Asp/Glu_race"/>
</dbReference>
<dbReference type="FunFam" id="3.40.50.1860:FF:000001">
    <property type="entry name" value="Glutamate racemase"/>
    <property type="match status" value="1"/>
</dbReference>
<feature type="binding site" evidence="7">
    <location>
        <begin position="42"/>
        <end position="43"/>
    </location>
    <ligand>
        <name>substrate</name>
    </ligand>
</feature>
<feature type="binding site" evidence="7">
    <location>
        <begin position="10"/>
        <end position="11"/>
    </location>
    <ligand>
        <name>substrate</name>
    </ligand>
</feature>